<sequence length="150" mass="16474">MTRRSEVRSCYGVALAEALAGLDEGGIPIGAALFRGEELIATGRNRRVQDDDPILHAEMTCFRNAGRRTDYADLTLYSTLAPCPMYTGAILLFQVPRVVVGESRTFAGELDLLRRRSVDVIVLDDAGSAQLMRTMMSAHPELWSEDIGGR</sequence>
<dbReference type="EMBL" id="JANRHA010000005">
    <property type="protein sequence ID" value="MDG3014688.1"/>
    <property type="molecule type" value="Genomic_DNA"/>
</dbReference>
<reference evidence="2" key="1">
    <citation type="submission" date="2022-08" db="EMBL/GenBank/DDBJ databases">
        <title>Genome analysis of Corynebacteriales strain.</title>
        <authorList>
            <person name="Lee S.D."/>
        </authorList>
    </citation>
    <scope>NUCLEOTIDE SEQUENCE</scope>
    <source>
        <strain evidence="2">D3-21</strain>
    </source>
</reference>
<gene>
    <name evidence="2" type="ORF">NVS88_08970</name>
</gene>
<dbReference type="InterPro" id="IPR002125">
    <property type="entry name" value="CMP_dCMP_dom"/>
</dbReference>
<proteinExistence type="predicted"/>
<dbReference type="PROSITE" id="PS51747">
    <property type="entry name" value="CYT_DCMP_DEAMINASES_2"/>
    <property type="match status" value="1"/>
</dbReference>
<dbReference type="RefSeq" id="WP_332519714.1">
    <property type="nucleotide sequence ID" value="NZ_JANRHA010000005.1"/>
</dbReference>
<organism evidence="2 3">
    <name type="scientific">Speluncibacter jeojiensis</name>
    <dbReference type="NCBI Taxonomy" id="2710754"/>
    <lineage>
        <taxon>Bacteria</taxon>
        <taxon>Bacillati</taxon>
        <taxon>Actinomycetota</taxon>
        <taxon>Actinomycetes</taxon>
        <taxon>Mycobacteriales</taxon>
        <taxon>Speluncibacteraceae</taxon>
        <taxon>Speluncibacter</taxon>
    </lineage>
</organism>
<dbReference type="AlphaFoldDB" id="A0A9X4M3S1"/>
<dbReference type="CDD" id="cd01285">
    <property type="entry name" value="nucleoside_deaminase"/>
    <property type="match status" value="1"/>
</dbReference>
<comment type="caution">
    <text evidence="2">The sequence shown here is derived from an EMBL/GenBank/DDBJ whole genome shotgun (WGS) entry which is preliminary data.</text>
</comment>
<feature type="domain" description="CMP/dCMP-type deaminase" evidence="1">
    <location>
        <begin position="3"/>
        <end position="120"/>
    </location>
</feature>
<keyword evidence="3" id="KW-1185">Reference proteome</keyword>
<dbReference type="InterPro" id="IPR016193">
    <property type="entry name" value="Cytidine_deaminase-like"/>
</dbReference>
<dbReference type="GO" id="GO:0008835">
    <property type="term" value="F:diaminohydroxyphosphoribosylaminopyrimidine deaminase activity"/>
    <property type="evidence" value="ECO:0007669"/>
    <property type="project" value="TreeGrafter"/>
</dbReference>
<dbReference type="Proteomes" id="UP001152755">
    <property type="component" value="Unassembled WGS sequence"/>
</dbReference>
<dbReference type="Gene3D" id="3.40.140.10">
    <property type="entry name" value="Cytidine Deaminase, domain 2"/>
    <property type="match status" value="1"/>
</dbReference>
<evidence type="ECO:0000313" key="3">
    <source>
        <dbReference type="Proteomes" id="UP001152755"/>
    </source>
</evidence>
<dbReference type="PANTHER" id="PTHR11079:SF190">
    <property type="entry name" value="CYTOSINE DEAMINASE"/>
    <property type="match status" value="1"/>
</dbReference>
<accession>A0A9X4M3S1</accession>
<name>A0A9X4M3S1_9ACTN</name>
<evidence type="ECO:0000313" key="2">
    <source>
        <dbReference type="EMBL" id="MDG3014688.1"/>
    </source>
</evidence>
<protein>
    <submittedName>
        <fullName evidence="2">Nucleoside deaminase</fullName>
    </submittedName>
</protein>
<dbReference type="SUPFAM" id="SSF53927">
    <property type="entry name" value="Cytidine deaminase-like"/>
    <property type="match status" value="1"/>
</dbReference>
<evidence type="ECO:0000259" key="1">
    <source>
        <dbReference type="PROSITE" id="PS51747"/>
    </source>
</evidence>
<dbReference type="PANTHER" id="PTHR11079">
    <property type="entry name" value="CYTOSINE DEAMINASE FAMILY MEMBER"/>
    <property type="match status" value="1"/>
</dbReference>
<dbReference type="Pfam" id="PF00383">
    <property type="entry name" value="dCMP_cyt_deam_1"/>
    <property type="match status" value="1"/>
</dbReference>